<evidence type="ECO:0000313" key="2">
    <source>
        <dbReference type="EMBL" id="NYE20524.1"/>
    </source>
</evidence>
<comment type="caution">
    <text evidence="2">The sequence shown here is derived from an EMBL/GenBank/DDBJ whole genome shotgun (WGS) entry which is preliminary data.</text>
</comment>
<organism evidence="2 3">
    <name type="scientific">Microbacterium immunditiarum</name>
    <dbReference type="NCBI Taxonomy" id="337480"/>
    <lineage>
        <taxon>Bacteria</taxon>
        <taxon>Bacillati</taxon>
        <taxon>Actinomycetota</taxon>
        <taxon>Actinomycetes</taxon>
        <taxon>Micrococcales</taxon>
        <taxon>Microbacteriaceae</taxon>
        <taxon>Microbacterium</taxon>
    </lineage>
</organism>
<keyword evidence="1" id="KW-0812">Transmembrane</keyword>
<protein>
    <submittedName>
        <fullName evidence="2">Uncharacterized protein</fullName>
    </submittedName>
</protein>
<keyword evidence="1" id="KW-1133">Transmembrane helix</keyword>
<dbReference type="EMBL" id="JACCBV010000001">
    <property type="protein sequence ID" value="NYE20524.1"/>
    <property type="molecule type" value="Genomic_DNA"/>
</dbReference>
<feature type="transmembrane region" description="Helical" evidence="1">
    <location>
        <begin position="21"/>
        <end position="41"/>
    </location>
</feature>
<dbReference type="AlphaFoldDB" id="A0A7Y9GPW6"/>
<gene>
    <name evidence="2" type="ORF">BJ991_002552</name>
</gene>
<dbReference type="RefSeq" id="WP_281363930.1">
    <property type="nucleotide sequence ID" value="NZ_JACCBV010000001.1"/>
</dbReference>
<evidence type="ECO:0000313" key="3">
    <source>
        <dbReference type="Proteomes" id="UP000576969"/>
    </source>
</evidence>
<accession>A0A7Y9GPW6</accession>
<reference evidence="2 3" key="1">
    <citation type="submission" date="2020-07" db="EMBL/GenBank/DDBJ databases">
        <title>Sequencing the genomes of 1000 actinobacteria strains.</title>
        <authorList>
            <person name="Klenk H.-P."/>
        </authorList>
    </citation>
    <scope>NUCLEOTIDE SEQUENCE [LARGE SCALE GENOMIC DNA]</scope>
    <source>
        <strain evidence="2 3">DSM 24662</strain>
    </source>
</reference>
<sequence>MYRPEDEKMRYRRERPDAWQIAASIAAFIAASSLVALVMVLA</sequence>
<keyword evidence="1" id="KW-0472">Membrane</keyword>
<dbReference type="Proteomes" id="UP000576969">
    <property type="component" value="Unassembled WGS sequence"/>
</dbReference>
<name>A0A7Y9GPW6_9MICO</name>
<keyword evidence="3" id="KW-1185">Reference proteome</keyword>
<evidence type="ECO:0000256" key="1">
    <source>
        <dbReference type="SAM" id="Phobius"/>
    </source>
</evidence>
<proteinExistence type="predicted"/>